<organism evidence="2 3">
    <name type="scientific">Halorubellus litoreus</name>
    <dbReference type="NCBI Taxonomy" id="755308"/>
    <lineage>
        <taxon>Archaea</taxon>
        <taxon>Methanobacteriati</taxon>
        <taxon>Methanobacteriota</taxon>
        <taxon>Stenosarchaea group</taxon>
        <taxon>Halobacteria</taxon>
        <taxon>Halobacteriales</taxon>
        <taxon>Halorubellaceae</taxon>
        <taxon>Halorubellus</taxon>
    </lineage>
</organism>
<proteinExistence type="predicted"/>
<evidence type="ECO:0000256" key="1">
    <source>
        <dbReference type="SAM" id="MobiDB-lite"/>
    </source>
</evidence>
<evidence type="ECO:0000313" key="2">
    <source>
        <dbReference type="EMBL" id="MFC6953767.1"/>
    </source>
</evidence>
<protein>
    <recommendedName>
        <fullName evidence="4">BppU N-terminal domain-containing protein</fullName>
    </recommendedName>
</protein>
<dbReference type="Gene3D" id="2.60.40.3350">
    <property type="match status" value="1"/>
</dbReference>
<dbReference type="EMBL" id="JBHSXN010000002">
    <property type="protein sequence ID" value="MFC6953767.1"/>
    <property type="molecule type" value="Genomic_DNA"/>
</dbReference>
<evidence type="ECO:0008006" key="4">
    <source>
        <dbReference type="Google" id="ProtNLM"/>
    </source>
</evidence>
<feature type="region of interest" description="Disordered" evidence="1">
    <location>
        <begin position="1"/>
        <end position="23"/>
    </location>
</feature>
<dbReference type="Proteomes" id="UP001596395">
    <property type="component" value="Unassembled WGS sequence"/>
</dbReference>
<keyword evidence="3" id="KW-1185">Reference proteome</keyword>
<reference evidence="2 3" key="1">
    <citation type="journal article" date="2019" name="Int. J. Syst. Evol. Microbiol.">
        <title>The Global Catalogue of Microorganisms (GCM) 10K type strain sequencing project: providing services to taxonomists for standard genome sequencing and annotation.</title>
        <authorList>
            <consortium name="The Broad Institute Genomics Platform"/>
            <consortium name="The Broad Institute Genome Sequencing Center for Infectious Disease"/>
            <person name="Wu L."/>
            <person name="Ma J."/>
        </authorList>
    </citation>
    <scope>NUCLEOTIDE SEQUENCE [LARGE SCALE GENOMIC DNA]</scope>
    <source>
        <strain evidence="2 3">GX26</strain>
    </source>
</reference>
<feature type="compositionally biased region" description="Polar residues" evidence="1">
    <location>
        <begin position="1"/>
        <end position="12"/>
    </location>
</feature>
<accession>A0ABD5VE91</accession>
<evidence type="ECO:0000313" key="3">
    <source>
        <dbReference type="Proteomes" id="UP001596395"/>
    </source>
</evidence>
<comment type="caution">
    <text evidence="2">The sequence shown here is derived from an EMBL/GenBank/DDBJ whole genome shotgun (WGS) entry which is preliminary data.</text>
</comment>
<gene>
    <name evidence="2" type="ORF">ACFQGB_12920</name>
</gene>
<dbReference type="AlphaFoldDB" id="A0ABD5VE91"/>
<name>A0ABD5VE91_9EURY</name>
<dbReference type="RefSeq" id="WP_336350720.1">
    <property type="nucleotide sequence ID" value="NZ_JAZAQL010000002.1"/>
</dbReference>
<sequence length="107" mass="11386">MTVFTLTQNDTSPPIGGNVTGERGEMIDVTGCDVRFMMKPIGGDTLTVDDDGQVVDGPRGVVGYGWKAADTAEHGTFQAEFELTYPDGTVETFPSESLTVIIKPDLG</sequence>